<proteinExistence type="predicted"/>
<feature type="signal peptide" evidence="2">
    <location>
        <begin position="1"/>
        <end position="26"/>
    </location>
</feature>
<feature type="transmembrane region" description="Helical" evidence="1">
    <location>
        <begin position="42"/>
        <end position="65"/>
    </location>
</feature>
<name>A0A4X1VXV4_PIG</name>
<sequence length="81" mass="8887">MFLSLPTLTVLIPLISLGGLLNSASAEENFSQGCTSTASQCFYSLLLAITISIYVFFHFGLAWVLNSLDIINYNHSHDDIC</sequence>
<evidence type="ECO:0000313" key="3">
    <source>
        <dbReference type="Ensembl" id="ENSSSCP00070046135.1"/>
    </source>
</evidence>
<dbReference type="Ensembl" id="ENSSSCT00070054399.1">
    <property type="protein sequence ID" value="ENSSSCP00070046135.1"/>
    <property type="gene ID" value="ENSSSCG00070027129.1"/>
</dbReference>
<keyword evidence="1" id="KW-0812">Transmembrane</keyword>
<evidence type="ECO:0000256" key="2">
    <source>
        <dbReference type="SAM" id="SignalP"/>
    </source>
</evidence>
<reference evidence="3 4" key="1">
    <citation type="submission" date="2017-08" db="EMBL/GenBank/DDBJ databases">
        <title>USMARCv1.0.</title>
        <authorList>
            <person name="Hannum G.I."/>
            <person name="Koren S."/>
            <person name="Schroeder S.G."/>
            <person name="Chin S.C."/>
            <person name="Nonneman D.J."/>
            <person name="Becker S.A."/>
            <person name="Rosen B.D."/>
            <person name="Bickhart D.M."/>
            <person name="Putnam N.H."/>
            <person name="Green R.E."/>
            <person name="Tuggle C.K."/>
            <person name="Liu H."/>
            <person name="Rohrer G.A."/>
            <person name="Warr A."/>
            <person name="Hall R."/>
            <person name="Kim K."/>
            <person name="Hume D.A."/>
            <person name="Talbot R."/>
            <person name="Chow W."/>
            <person name="Howe K."/>
            <person name="Schwartz A.S."/>
            <person name="Watson M."/>
            <person name="Archibald A.L."/>
            <person name="Phillippy A.M."/>
            <person name="Smith T.P.L."/>
        </authorList>
    </citation>
    <scope>NUCLEOTIDE SEQUENCE [LARGE SCALE GENOMIC DNA]</scope>
</reference>
<dbReference type="OMA" id="ASVEEDX"/>
<protein>
    <submittedName>
        <fullName evidence="3">Uncharacterized protein</fullName>
    </submittedName>
</protein>
<dbReference type="Proteomes" id="UP000314985">
    <property type="component" value="Chromosome 15"/>
</dbReference>
<dbReference type="PANTHER" id="PTHR39235">
    <property type="entry name" value="PHOSPHATIDYLINOSITOL N-ACETYLGLUCOSAMINYLTRANSFERASE SUBUNIT Y"/>
    <property type="match status" value="1"/>
</dbReference>
<evidence type="ECO:0000313" key="4">
    <source>
        <dbReference type="Proteomes" id="UP000314985"/>
    </source>
</evidence>
<dbReference type="PANTHER" id="PTHR39235:SF1">
    <property type="entry name" value="PHOSPHATIDYLINOSITOL N-ACETYLGLUCOSAMINYLTRANSFERASE SUBUNIT Y"/>
    <property type="match status" value="1"/>
</dbReference>
<keyword evidence="2" id="KW-0732">Signal</keyword>
<feature type="chain" id="PRO_5021226581" evidence="2">
    <location>
        <begin position="27"/>
        <end position="81"/>
    </location>
</feature>
<evidence type="ECO:0000256" key="1">
    <source>
        <dbReference type="SAM" id="Phobius"/>
    </source>
</evidence>
<reference evidence="3" key="2">
    <citation type="submission" date="2025-08" db="UniProtKB">
        <authorList>
            <consortium name="Ensembl"/>
        </authorList>
    </citation>
    <scope>IDENTIFICATION</scope>
</reference>
<keyword evidence="1" id="KW-1133">Transmembrane helix</keyword>
<keyword evidence="1" id="KW-0472">Membrane</keyword>
<accession>A0A4X1VXV4</accession>
<organism evidence="3 4">
    <name type="scientific">Sus scrofa</name>
    <name type="common">Pig</name>
    <dbReference type="NCBI Taxonomy" id="9823"/>
    <lineage>
        <taxon>Eukaryota</taxon>
        <taxon>Metazoa</taxon>
        <taxon>Chordata</taxon>
        <taxon>Craniata</taxon>
        <taxon>Vertebrata</taxon>
        <taxon>Euteleostomi</taxon>
        <taxon>Mammalia</taxon>
        <taxon>Eutheria</taxon>
        <taxon>Laurasiatheria</taxon>
        <taxon>Artiodactyla</taxon>
        <taxon>Suina</taxon>
        <taxon>Suidae</taxon>
        <taxon>Sus</taxon>
    </lineage>
</organism>
<dbReference type="AlphaFoldDB" id="A0A4X1VXV4"/>